<dbReference type="PANTHER" id="PTHR43133">
    <property type="entry name" value="RNA POLYMERASE ECF-TYPE SIGMA FACTO"/>
    <property type="match status" value="1"/>
</dbReference>
<dbReference type="InterPro" id="IPR013325">
    <property type="entry name" value="RNA_pol_sigma_r2"/>
</dbReference>
<evidence type="ECO:0000259" key="6">
    <source>
        <dbReference type="Pfam" id="PF04542"/>
    </source>
</evidence>
<organism evidence="8 9">
    <name type="scientific">Sphingobacterium spiritivorum</name>
    <name type="common">Flavobacterium spiritivorum</name>
    <dbReference type="NCBI Taxonomy" id="258"/>
    <lineage>
        <taxon>Bacteria</taxon>
        <taxon>Pseudomonadati</taxon>
        <taxon>Bacteroidota</taxon>
        <taxon>Sphingobacteriia</taxon>
        <taxon>Sphingobacteriales</taxon>
        <taxon>Sphingobacteriaceae</taxon>
        <taxon>Sphingobacterium</taxon>
    </lineage>
</organism>
<evidence type="ECO:0000256" key="3">
    <source>
        <dbReference type="ARBA" id="ARBA00023082"/>
    </source>
</evidence>
<evidence type="ECO:0000256" key="4">
    <source>
        <dbReference type="ARBA" id="ARBA00023125"/>
    </source>
</evidence>
<dbReference type="SUPFAM" id="SSF88946">
    <property type="entry name" value="Sigma2 domain of RNA polymerase sigma factors"/>
    <property type="match status" value="1"/>
</dbReference>
<feature type="domain" description="RNA polymerase sigma factor 70 region 4 type 2" evidence="7">
    <location>
        <begin position="116"/>
        <end position="168"/>
    </location>
</feature>
<keyword evidence="4" id="KW-0238">DNA-binding</keyword>
<keyword evidence="5" id="KW-0804">Transcription</keyword>
<evidence type="ECO:0000256" key="1">
    <source>
        <dbReference type="ARBA" id="ARBA00010641"/>
    </source>
</evidence>
<dbReference type="GO" id="GO:0003677">
    <property type="term" value="F:DNA binding"/>
    <property type="evidence" value="ECO:0007669"/>
    <property type="project" value="UniProtKB-KW"/>
</dbReference>
<dbReference type="InterPro" id="IPR013249">
    <property type="entry name" value="RNA_pol_sigma70_r4_t2"/>
</dbReference>
<evidence type="ECO:0000259" key="7">
    <source>
        <dbReference type="Pfam" id="PF08281"/>
    </source>
</evidence>
<dbReference type="GO" id="GO:0016987">
    <property type="term" value="F:sigma factor activity"/>
    <property type="evidence" value="ECO:0007669"/>
    <property type="project" value="UniProtKB-KW"/>
</dbReference>
<feature type="domain" description="RNA polymerase sigma-70 region 2" evidence="6">
    <location>
        <begin position="22"/>
        <end position="84"/>
    </location>
</feature>
<dbReference type="GO" id="GO:0006352">
    <property type="term" value="P:DNA-templated transcription initiation"/>
    <property type="evidence" value="ECO:0007669"/>
    <property type="project" value="InterPro"/>
</dbReference>
<comment type="similarity">
    <text evidence="1">Belongs to the sigma-70 factor family. ECF subfamily.</text>
</comment>
<evidence type="ECO:0000256" key="2">
    <source>
        <dbReference type="ARBA" id="ARBA00023015"/>
    </source>
</evidence>
<dbReference type="EMBL" id="UGYW01000002">
    <property type="protein sequence ID" value="SUJ01601.1"/>
    <property type="molecule type" value="Genomic_DNA"/>
</dbReference>
<accession>A0A380BIE6</accession>
<evidence type="ECO:0000313" key="8">
    <source>
        <dbReference type="EMBL" id="SUJ01601.1"/>
    </source>
</evidence>
<keyword evidence="3" id="KW-0731">Sigma factor</keyword>
<proteinExistence type="inferred from homology"/>
<dbReference type="Pfam" id="PF08281">
    <property type="entry name" value="Sigma70_r4_2"/>
    <property type="match status" value="1"/>
</dbReference>
<reference evidence="8 9" key="1">
    <citation type="submission" date="2018-06" db="EMBL/GenBank/DDBJ databases">
        <authorList>
            <consortium name="Pathogen Informatics"/>
            <person name="Doyle S."/>
        </authorList>
    </citation>
    <scope>NUCLEOTIDE SEQUENCE [LARGE SCALE GENOMIC DNA]</scope>
    <source>
        <strain evidence="8 9">NCTC11388</strain>
    </source>
</reference>
<dbReference type="InterPro" id="IPR014284">
    <property type="entry name" value="RNA_pol_sigma-70_dom"/>
</dbReference>
<protein>
    <submittedName>
        <fullName evidence="8">Sigma-24</fullName>
    </submittedName>
</protein>
<name>A0A380BIE6_SPHSI</name>
<evidence type="ECO:0000313" key="9">
    <source>
        <dbReference type="Proteomes" id="UP000254893"/>
    </source>
</evidence>
<dbReference type="InterPro" id="IPR013324">
    <property type="entry name" value="RNA_pol_sigma_r3/r4-like"/>
</dbReference>
<dbReference type="InterPro" id="IPR036388">
    <property type="entry name" value="WH-like_DNA-bd_sf"/>
</dbReference>
<dbReference type="RefSeq" id="WP_115169213.1">
    <property type="nucleotide sequence ID" value="NZ_UGYW01000002.1"/>
</dbReference>
<dbReference type="Pfam" id="PF04542">
    <property type="entry name" value="Sigma70_r2"/>
    <property type="match status" value="1"/>
</dbReference>
<dbReference type="CDD" id="cd06171">
    <property type="entry name" value="Sigma70_r4"/>
    <property type="match status" value="1"/>
</dbReference>
<dbReference type="InterPro" id="IPR039425">
    <property type="entry name" value="RNA_pol_sigma-70-like"/>
</dbReference>
<gene>
    <name evidence="8" type="primary">rpoE_2</name>
    <name evidence="8" type="ORF">NCTC11388_00821</name>
</gene>
<dbReference type="NCBIfam" id="TIGR02937">
    <property type="entry name" value="sigma70-ECF"/>
    <property type="match status" value="1"/>
</dbReference>
<dbReference type="Gene3D" id="1.10.10.10">
    <property type="entry name" value="Winged helix-like DNA-binding domain superfamily/Winged helix DNA-binding domain"/>
    <property type="match status" value="1"/>
</dbReference>
<keyword evidence="2" id="KW-0805">Transcription regulation</keyword>
<dbReference type="PANTHER" id="PTHR43133:SF8">
    <property type="entry name" value="RNA POLYMERASE SIGMA FACTOR HI_1459-RELATED"/>
    <property type="match status" value="1"/>
</dbReference>
<dbReference type="SUPFAM" id="SSF88659">
    <property type="entry name" value="Sigma3 and sigma4 domains of RNA polymerase sigma factors"/>
    <property type="match status" value="1"/>
</dbReference>
<dbReference type="Proteomes" id="UP000254893">
    <property type="component" value="Unassembled WGS sequence"/>
</dbReference>
<sequence>MDQVYIDKILAGDREAFRYFLSTYKDMAFSVAISIVKSEVVAEEVVQDAFVSCYHALKSFQGKSKFSSWLYRIVVNHAFSKLRRIKIEFVPISEHDELSVTDEAALWQLEQKEQAQLIEEALQHLPVNESLALRLFYLEEESIKDVCQITGWTESNAKVILHRARKRIHGILSKLMKS</sequence>
<dbReference type="Gene3D" id="1.10.1740.10">
    <property type="match status" value="1"/>
</dbReference>
<evidence type="ECO:0000256" key="5">
    <source>
        <dbReference type="ARBA" id="ARBA00023163"/>
    </source>
</evidence>
<dbReference type="InterPro" id="IPR007627">
    <property type="entry name" value="RNA_pol_sigma70_r2"/>
</dbReference>
<dbReference type="AlphaFoldDB" id="A0A380BIE6"/>